<evidence type="ECO:0000313" key="2">
    <source>
        <dbReference type="Proteomes" id="UP000189796"/>
    </source>
</evidence>
<dbReference type="RefSeq" id="WP_154072290.1">
    <property type="nucleotide sequence ID" value="NZ_LT670817.1"/>
</dbReference>
<dbReference type="AlphaFoldDB" id="A0A1M5PQS2"/>
<reference evidence="1 2" key="1">
    <citation type="submission" date="2016-11" db="EMBL/GenBank/DDBJ databases">
        <authorList>
            <person name="Jaros S."/>
            <person name="Januszkiewicz K."/>
            <person name="Wedrychowicz H."/>
        </authorList>
    </citation>
    <scope>NUCLEOTIDE SEQUENCE [LARGE SCALE GENOMIC DNA]</scope>
    <source>
        <strain evidence="1 2">GAS138</strain>
    </source>
</reference>
<evidence type="ECO:0000313" key="1">
    <source>
        <dbReference type="EMBL" id="SHH04185.1"/>
    </source>
</evidence>
<protein>
    <submittedName>
        <fullName evidence="1">Uncharacterized protein</fullName>
    </submittedName>
</protein>
<name>A0A1M5PQS2_9BRAD</name>
<organism evidence="1 2">
    <name type="scientific">Bradyrhizobium erythrophlei</name>
    <dbReference type="NCBI Taxonomy" id="1437360"/>
    <lineage>
        <taxon>Bacteria</taxon>
        <taxon>Pseudomonadati</taxon>
        <taxon>Pseudomonadota</taxon>
        <taxon>Alphaproteobacteria</taxon>
        <taxon>Hyphomicrobiales</taxon>
        <taxon>Nitrobacteraceae</taxon>
        <taxon>Bradyrhizobium</taxon>
    </lineage>
</organism>
<sequence>MAEEDREIQKMLSDSGVLKELMSLDGVMRISERLNDIRGGLSWWVFRKKDKDGGTYTIFGS</sequence>
<accession>A0A1M5PQS2</accession>
<gene>
    <name evidence="1" type="ORF">SAMN05443248_3473</name>
</gene>
<proteinExistence type="predicted"/>
<dbReference type="Proteomes" id="UP000189796">
    <property type="component" value="Chromosome I"/>
</dbReference>
<dbReference type="EMBL" id="LT670817">
    <property type="protein sequence ID" value="SHH04185.1"/>
    <property type="molecule type" value="Genomic_DNA"/>
</dbReference>